<comment type="function">
    <text evidence="5">Component of the gamma-tubulin ring complex (gTuRC) which mediates microtubule nucleation.</text>
</comment>
<dbReference type="GO" id="GO:0007020">
    <property type="term" value="P:microtubule nucleation"/>
    <property type="evidence" value="ECO:0007669"/>
    <property type="project" value="InterPro"/>
</dbReference>
<proteinExistence type="inferred from homology"/>
<evidence type="ECO:0000259" key="7">
    <source>
        <dbReference type="Pfam" id="PF04130"/>
    </source>
</evidence>
<dbReference type="OMA" id="TREVIHE"/>
<name>A0A834ZM70_TETSI</name>
<evidence type="ECO:0000256" key="5">
    <source>
        <dbReference type="RuleBase" id="RU363050"/>
    </source>
</evidence>
<keyword evidence="2 5" id="KW-0963">Cytoplasm</keyword>
<dbReference type="Gene3D" id="1.20.120.1900">
    <property type="entry name" value="Gamma-tubulin complex, C-terminal domain"/>
    <property type="match status" value="1"/>
</dbReference>
<evidence type="ECO:0000256" key="1">
    <source>
        <dbReference type="ARBA" id="ARBA00010337"/>
    </source>
</evidence>
<dbReference type="GO" id="GO:0031122">
    <property type="term" value="P:cytoplasmic microtubule organization"/>
    <property type="evidence" value="ECO:0007669"/>
    <property type="project" value="TreeGrafter"/>
</dbReference>
<keyword evidence="10" id="KW-1185">Reference proteome</keyword>
<evidence type="ECO:0000256" key="2">
    <source>
        <dbReference type="ARBA" id="ARBA00022490"/>
    </source>
</evidence>
<dbReference type="PANTHER" id="PTHR19302">
    <property type="entry name" value="GAMMA TUBULIN COMPLEX PROTEIN"/>
    <property type="match status" value="1"/>
</dbReference>
<dbReference type="OrthoDB" id="66546at2759"/>
<dbReference type="Pfam" id="PF04130">
    <property type="entry name" value="GCP_C_terminal"/>
    <property type="match status" value="1"/>
</dbReference>
<feature type="domain" description="Gamma tubulin complex component C-terminal" evidence="7">
    <location>
        <begin position="718"/>
        <end position="1034"/>
    </location>
</feature>
<gene>
    <name evidence="9" type="ORF">HHK36_002524</name>
</gene>
<comment type="subcellular location">
    <subcellularLocation>
        <location evidence="5">Cytoplasm</location>
        <location evidence="5">Cytoskeleton</location>
        <location evidence="5">Microtubule organizing center</location>
    </subcellularLocation>
</comment>
<keyword evidence="4 5" id="KW-0206">Cytoskeleton</keyword>
<dbReference type="InterPro" id="IPR007259">
    <property type="entry name" value="GCP"/>
</dbReference>
<dbReference type="InterPro" id="IPR041470">
    <property type="entry name" value="GCP_N"/>
</dbReference>
<reference evidence="9 10" key="1">
    <citation type="submission" date="2020-04" db="EMBL/GenBank/DDBJ databases">
        <title>Plant Genome Project.</title>
        <authorList>
            <person name="Zhang R.-G."/>
        </authorList>
    </citation>
    <scope>NUCLEOTIDE SEQUENCE [LARGE SCALE GENOMIC DNA]</scope>
    <source>
        <strain evidence="9">YNK0</strain>
        <tissue evidence="9">Leaf</tissue>
    </source>
</reference>
<dbReference type="GO" id="GO:0005874">
    <property type="term" value="C:microtubule"/>
    <property type="evidence" value="ECO:0007669"/>
    <property type="project" value="UniProtKB-KW"/>
</dbReference>
<dbReference type="PANTHER" id="PTHR19302:SF33">
    <property type="entry name" value="GAMMA-TUBULIN COMPLEX COMPONENT 5"/>
    <property type="match status" value="1"/>
</dbReference>
<dbReference type="GO" id="GO:0051011">
    <property type="term" value="F:microtubule minus-end binding"/>
    <property type="evidence" value="ECO:0007669"/>
    <property type="project" value="TreeGrafter"/>
</dbReference>
<keyword evidence="3 5" id="KW-0493">Microtubule</keyword>
<feature type="compositionally biased region" description="Basic and acidic residues" evidence="6">
    <location>
        <begin position="347"/>
        <end position="358"/>
    </location>
</feature>
<dbReference type="GO" id="GO:0000278">
    <property type="term" value="P:mitotic cell cycle"/>
    <property type="evidence" value="ECO:0007669"/>
    <property type="project" value="TreeGrafter"/>
</dbReference>
<comment type="similarity">
    <text evidence="1 5">Belongs to the TUBGCP family.</text>
</comment>
<evidence type="ECO:0000256" key="4">
    <source>
        <dbReference type="ARBA" id="ARBA00023212"/>
    </source>
</evidence>
<feature type="region of interest" description="Disordered" evidence="6">
    <location>
        <begin position="341"/>
        <end position="365"/>
    </location>
</feature>
<protein>
    <recommendedName>
        <fullName evidence="5">Gamma-tubulin complex component</fullName>
    </recommendedName>
</protein>
<evidence type="ECO:0000259" key="8">
    <source>
        <dbReference type="Pfam" id="PF17681"/>
    </source>
</evidence>
<organism evidence="9 10">
    <name type="scientific">Tetracentron sinense</name>
    <name type="common">Spur-leaf</name>
    <dbReference type="NCBI Taxonomy" id="13715"/>
    <lineage>
        <taxon>Eukaryota</taxon>
        <taxon>Viridiplantae</taxon>
        <taxon>Streptophyta</taxon>
        <taxon>Embryophyta</taxon>
        <taxon>Tracheophyta</taxon>
        <taxon>Spermatophyta</taxon>
        <taxon>Magnoliopsida</taxon>
        <taxon>Trochodendrales</taxon>
        <taxon>Trochodendraceae</taxon>
        <taxon>Tetracentron</taxon>
    </lineage>
</organism>
<sequence>MESGSDFGVEKPILRVTLLLRRTENGERRPLATEAMPDDFSFTEADIADGPKTEVAQGLINRLSRIYSEGVPFAAPISIFRTDEVDLVRCVLQMLQGFSSSLFYWDHSEQSFRAKNGIYVTHLSQTSLFVILNQFMYGATCLQLVEVFVSKVETSSMRLPPTLKAFANSVCSWLKRLRSVALKEEMKISSSDTRTSPTLLGLANALSSLCSGAEYLLQVVRGAIPDLYFEPETCVPAGEMAVHILDHLYKKLNEVCLVQGGEEEAYQMLLYLFVGSLLPYIERLDFWLYDGMLDDPFEEMFFYANKEIAIDQTAFWEKSYLFRRLQSRKLGPGNSVVTCPSDGESISSDKKEMTDRESISMSSPVKGKNRNDIDLEVCPLFIKDIAKAIVSAGKSLQLIRHVPGGYTALSHRGSDHEIDGFGRSKDDCDVNKMHHGQILAGLTLSEIFCVSLAGLIGHGDHISKYFWEDDPWSSKIAQLFESYTDKHKLAKGNDETLQASICSEKIWCKFLVDTMSQKKRIYSEFPIKGANDLNEVHEENRAAKCVEELPHGSFCPENPVITVCQMLLNKNRAAWHALNLSKNVHLPPLNDESLRQAIFGGKNGPSLAVKGTDYTFGFQFGESAYIRSEDDTKTLEVLYPFPTLLPSFQEDLHISELLPFQNNSTLPSRVLNWIQSVETKATPLPVVIMQECLIVYIKKQVDYLGRHILLKLMNEWRLMDELAVLRAIYLLGSGDLLQQFLTVVFDKLDKGETWDDDFELNTILQESIRNSADGMLLSAPDSLVVSITKHNVSTGDEQHATAALASTSHKSRNHCVGIDALDLLKFTYKVPWPLELIANTETIKKYNQVMCFLLKVKRAKFVLDKARRWMWKGRGTATNNRKHHWLVEQKLLHFVDAFHQYVMDRVYHSAWLELCEGMASAGSLDEVIEVHEAYLLSIQRQCFVVPDKLWALIASRIKSILGLALDFYSVQQTLSSGGAAPAIKARCQMEVDRIEKQFDDCIAFLLRVLSFKLNVGHFPHLADLVTRINYNYFYMSDSGNLHTVPGSETATSKLGKAFPFRTD</sequence>
<evidence type="ECO:0000256" key="6">
    <source>
        <dbReference type="SAM" id="MobiDB-lite"/>
    </source>
</evidence>
<dbReference type="GO" id="GO:0051225">
    <property type="term" value="P:spindle assembly"/>
    <property type="evidence" value="ECO:0007669"/>
    <property type="project" value="TreeGrafter"/>
</dbReference>
<dbReference type="GO" id="GO:0000922">
    <property type="term" value="C:spindle pole"/>
    <property type="evidence" value="ECO:0007669"/>
    <property type="project" value="InterPro"/>
</dbReference>
<dbReference type="AlphaFoldDB" id="A0A834ZM70"/>
<dbReference type="GO" id="GO:0051321">
    <property type="term" value="P:meiotic cell cycle"/>
    <property type="evidence" value="ECO:0007669"/>
    <property type="project" value="TreeGrafter"/>
</dbReference>
<evidence type="ECO:0000256" key="3">
    <source>
        <dbReference type="ARBA" id="ARBA00022701"/>
    </source>
</evidence>
<dbReference type="FunFam" id="1.20.120.1900:FF:000008">
    <property type="entry name" value="Gamma-tubulin complex component"/>
    <property type="match status" value="1"/>
</dbReference>
<dbReference type="InterPro" id="IPR040457">
    <property type="entry name" value="GCP_C"/>
</dbReference>
<accession>A0A834ZM70</accession>
<evidence type="ECO:0000313" key="9">
    <source>
        <dbReference type="EMBL" id="KAF8410004.1"/>
    </source>
</evidence>
<comment type="caution">
    <text evidence="9">The sequence shown here is derived from an EMBL/GenBank/DDBJ whole genome shotgun (WGS) entry which is preliminary data.</text>
</comment>
<dbReference type="GO" id="GO:0000930">
    <property type="term" value="C:gamma-tubulin complex"/>
    <property type="evidence" value="ECO:0007669"/>
    <property type="project" value="TreeGrafter"/>
</dbReference>
<dbReference type="EMBL" id="JABCRI010000002">
    <property type="protein sequence ID" value="KAF8410004.1"/>
    <property type="molecule type" value="Genomic_DNA"/>
</dbReference>
<dbReference type="Proteomes" id="UP000655225">
    <property type="component" value="Unassembled WGS sequence"/>
</dbReference>
<dbReference type="Pfam" id="PF17681">
    <property type="entry name" value="GCP_N_terminal"/>
    <property type="match status" value="1"/>
</dbReference>
<dbReference type="InterPro" id="IPR042241">
    <property type="entry name" value="GCP_C_sf"/>
</dbReference>
<evidence type="ECO:0000313" key="10">
    <source>
        <dbReference type="Proteomes" id="UP000655225"/>
    </source>
</evidence>
<feature type="domain" description="Gamma tubulin complex component protein N-terminal" evidence="8">
    <location>
        <begin position="88"/>
        <end position="324"/>
    </location>
</feature>
<dbReference type="GO" id="GO:0043015">
    <property type="term" value="F:gamma-tubulin binding"/>
    <property type="evidence" value="ECO:0007669"/>
    <property type="project" value="InterPro"/>
</dbReference>